<evidence type="ECO:0000313" key="1">
    <source>
        <dbReference type="EMBL" id="OCH90094.1"/>
    </source>
</evidence>
<sequence>LLVSDHPLAVERLRWAERYRGVVPRSLRLCRLCHRAVEDPLHALFACTGATGLVTLRAAFFQRVDAERPELRRRARDPEGLLCALLLQRDMTAMLAKLAANVLDVFERVPMWIHPDAMAAT</sequence>
<proteinExistence type="predicted"/>
<feature type="non-terminal residue" evidence="1">
    <location>
        <position position="1"/>
    </location>
</feature>
<evidence type="ECO:0000313" key="2">
    <source>
        <dbReference type="Proteomes" id="UP000250043"/>
    </source>
</evidence>
<accession>A0A8E2AVS2</accession>
<gene>
    <name evidence="1" type="ORF">OBBRIDRAFT_731429</name>
</gene>
<protein>
    <submittedName>
        <fullName evidence="1">Uncharacterized protein</fullName>
    </submittedName>
</protein>
<name>A0A8E2AVS2_9APHY</name>
<reference evidence="1 2" key="1">
    <citation type="submission" date="2016-07" db="EMBL/GenBank/DDBJ databases">
        <title>Draft genome of the white-rot fungus Obba rivulosa 3A-2.</title>
        <authorList>
            <consortium name="DOE Joint Genome Institute"/>
            <person name="Miettinen O."/>
            <person name="Riley R."/>
            <person name="Acob R."/>
            <person name="Barry K."/>
            <person name="Cullen D."/>
            <person name="De Vries R."/>
            <person name="Hainaut M."/>
            <person name="Hatakka A."/>
            <person name="Henrissat B."/>
            <person name="Hilden K."/>
            <person name="Kuo R."/>
            <person name="Labutti K."/>
            <person name="Lipzen A."/>
            <person name="Makela M.R."/>
            <person name="Sandor L."/>
            <person name="Spatafora J.W."/>
            <person name="Grigoriev I.V."/>
            <person name="Hibbett D.S."/>
        </authorList>
    </citation>
    <scope>NUCLEOTIDE SEQUENCE [LARGE SCALE GENOMIC DNA]</scope>
    <source>
        <strain evidence="1 2">3A-2</strain>
    </source>
</reference>
<dbReference type="OrthoDB" id="2758123at2759"/>
<dbReference type="Proteomes" id="UP000250043">
    <property type="component" value="Unassembled WGS sequence"/>
</dbReference>
<keyword evidence="2" id="KW-1185">Reference proteome</keyword>
<dbReference type="AlphaFoldDB" id="A0A8E2AVS2"/>
<dbReference type="EMBL" id="KV722412">
    <property type="protein sequence ID" value="OCH90094.1"/>
    <property type="molecule type" value="Genomic_DNA"/>
</dbReference>
<organism evidence="1 2">
    <name type="scientific">Obba rivulosa</name>
    <dbReference type="NCBI Taxonomy" id="1052685"/>
    <lineage>
        <taxon>Eukaryota</taxon>
        <taxon>Fungi</taxon>
        <taxon>Dikarya</taxon>
        <taxon>Basidiomycota</taxon>
        <taxon>Agaricomycotina</taxon>
        <taxon>Agaricomycetes</taxon>
        <taxon>Polyporales</taxon>
        <taxon>Gelatoporiaceae</taxon>
        <taxon>Obba</taxon>
    </lineage>
</organism>